<gene>
    <name evidence="1" type="ORF">PCON_07650</name>
</gene>
<organism evidence="1 2">
    <name type="scientific">Pyronema omphalodes (strain CBS 100304)</name>
    <name type="common">Pyronema confluens</name>
    <dbReference type="NCBI Taxonomy" id="1076935"/>
    <lineage>
        <taxon>Eukaryota</taxon>
        <taxon>Fungi</taxon>
        <taxon>Dikarya</taxon>
        <taxon>Ascomycota</taxon>
        <taxon>Pezizomycotina</taxon>
        <taxon>Pezizomycetes</taxon>
        <taxon>Pezizales</taxon>
        <taxon>Pyronemataceae</taxon>
        <taxon>Pyronema</taxon>
    </lineage>
</organism>
<dbReference type="Proteomes" id="UP000018144">
    <property type="component" value="Unassembled WGS sequence"/>
</dbReference>
<reference evidence="1 2" key="1">
    <citation type="journal article" date="2013" name="PLoS Genet.">
        <title>The genome and development-dependent transcriptomes of Pyronema confluens: a window into fungal evolution.</title>
        <authorList>
            <person name="Traeger S."/>
            <person name="Altegoer F."/>
            <person name="Freitag M."/>
            <person name="Gabaldon T."/>
            <person name="Kempken F."/>
            <person name="Kumar A."/>
            <person name="Marcet-Houben M."/>
            <person name="Poggeler S."/>
            <person name="Stajich J.E."/>
            <person name="Nowrousian M."/>
        </authorList>
    </citation>
    <scope>NUCLEOTIDE SEQUENCE [LARGE SCALE GENOMIC DNA]</scope>
    <source>
        <strain evidence="2">CBS 100304</strain>
        <tissue evidence="1">Vegetative mycelium</tissue>
    </source>
</reference>
<keyword evidence="2" id="KW-1185">Reference proteome</keyword>
<evidence type="ECO:0000313" key="1">
    <source>
        <dbReference type="EMBL" id="CCX29853.1"/>
    </source>
</evidence>
<accession>U4LDC7</accession>
<protein>
    <submittedName>
        <fullName evidence="1">Uncharacterized protein</fullName>
    </submittedName>
</protein>
<evidence type="ECO:0000313" key="2">
    <source>
        <dbReference type="Proteomes" id="UP000018144"/>
    </source>
</evidence>
<sequence>MLTVCIRRLERLHPLSSIETITENHLSIKHATMKLLSVFISLIIATTAIQNQFLQARNADSNGVKSEGQAASLGCIKRGSNTICRRNNECCSGSLCLNGRCRKPSGPIKTPPGVVEHESADDIEGVNSNDIEARLEVVCIDLHVFILEVISESDFK</sequence>
<proteinExistence type="predicted"/>
<dbReference type="AlphaFoldDB" id="U4LDC7"/>
<dbReference type="OrthoDB" id="10485532at2759"/>
<dbReference type="EMBL" id="HF935391">
    <property type="protein sequence ID" value="CCX29853.1"/>
    <property type="molecule type" value="Genomic_DNA"/>
</dbReference>
<name>U4LDC7_PYROM</name>